<reference evidence="2 3" key="1">
    <citation type="submission" date="2015-06" db="EMBL/GenBank/DDBJ databases">
        <authorList>
            <person name="Hoefler B.C."/>
            <person name="Straight P.D."/>
        </authorList>
    </citation>
    <scope>NUCLEOTIDE SEQUENCE [LARGE SCALE GENOMIC DNA]</scope>
    <source>
        <strain evidence="2 3">Riq4</strain>
    </source>
</reference>
<feature type="transmembrane region" description="Helical" evidence="1">
    <location>
        <begin position="7"/>
        <end position="34"/>
    </location>
</feature>
<accession>A0A0L1MKP8</accession>
<feature type="transmembrane region" description="Helical" evidence="1">
    <location>
        <begin position="72"/>
        <end position="94"/>
    </location>
</feature>
<keyword evidence="1" id="KW-1133">Transmembrane helix</keyword>
<feature type="transmembrane region" description="Helical" evidence="1">
    <location>
        <begin position="140"/>
        <end position="157"/>
    </location>
</feature>
<dbReference type="PANTHER" id="PTHR43044:SF1">
    <property type="entry name" value="QUINOL:CYTOCHROME C OXIDOREDUCTASE QUINONE-BINDING SUBUNIT 2"/>
    <property type="match status" value="1"/>
</dbReference>
<dbReference type="Proteomes" id="UP000036955">
    <property type="component" value="Unassembled WGS sequence"/>
</dbReference>
<feature type="transmembrane region" description="Helical" evidence="1">
    <location>
        <begin position="40"/>
        <end position="60"/>
    </location>
</feature>
<sequence>MRRLSGAFAIGAVGVMLLGIWQPAWIGAGALAAAINSSNIVLGCLLLALLTPLISGRWHMLLAPGSGLGRSAVVLIVPMLLPVLLAMAWLYPWFYADAPGFRGLWLSPWFFVVRTLLYAGLALALLCWSQRPDAERSAPGLILYGLMVSLAAVDWLMSLQSGFVSSLFGVLLIARQLLDGLAFAGLCVLCWNLVPLPAPQRQVLRGLLVSALAFWAYVHFMQYLIIWSVNLQHETQWYRVREGGIWGVVSGLLMAGQVMCLLALASPWGGRPQVLIWGCSAILLLGSVESIWMSLPSIFPDVEIGAGLMAVLCQGIYGLGLWAWWRWQWQRRRHEI</sequence>
<evidence type="ECO:0008006" key="4">
    <source>
        <dbReference type="Google" id="ProtNLM"/>
    </source>
</evidence>
<dbReference type="AlphaFoldDB" id="A0A0L1MKP8"/>
<keyword evidence="1" id="KW-0472">Membrane</keyword>
<feature type="transmembrane region" description="Helical" evidence="1">
    <location>
        <begin position="304"/>
        <end position="325"/>
    </location>
</feature>
<evidence type="ECO:0000256" key="1">
    <source>
        <dbReference type="SAM" id="Phobius"/>
    </source>
</evidence>
<proteinExistence type="predicted"/>
<evidence type="ECO:0000313" key="3">
    <source>
        <dbReference type="Proteomes" id="UP000036955"/>
    </source>
</evidence>
<feature type="transmembrane region" description="Helical" evidence="1">
    <location>
        <begin position="206"/>
        <end position="225"/>
    </location>
</feature>
<dbReference type="PANTHER" id="PTHR43044">
    <property type="match status" value="1"/>
</dbReference>
<feature type="transmembrane region" description="Helical" evidence="1">
    <location>
        <begin position="106"/>
        <end position="128"/>
    </location>
</feature>
<feature type="transmembrane region" description="Helical" evidence="1">
    <location>
        <begin position="245"/>
        <end position="265"/>
    </location>
</feature>
<protein>
    <recommendedName>
        <fullName evidence="4">Quinol:cytochrome c oxidoreductase quinone-binding subunit 2</fullName>
    </recommendedName>
</protein>
<gene>
    <name evidence="2" type="ORF">ACS77_05415</name>
</gene>
<comment type="caution">
    <text evidence="2">The sequence shown here is derived from an EMBL/GenBank/DDBJ whole genome shotgun (WGS) entry which is preliminary data.</text>
</comment>
<organism evidence="2 3">
    <name type="scientific">Pseudomonas syringae</name>
    <dbReference type="NCBI Taxonomy" id="317"/>
    <lineage>
        <taxon>Bacteria</taxon>
        <taxon>Pseudomonadati</taxon>
        <taxon>Pseudomonadota</taxon>
        <taxon>Gammaproteobacteria</taxon>
        <taxon>Pseudomonadales</taxon>
        <taxon>Pseudomonadaceae</taxon>
        <taxon>Pseudomonas</taxon>
    </lineage>
</organism>
<feature type="transmembrane region" description="Helical" evidence="1">
    <location>
        <begin position="274"/>
        <end position="292"/>
    </location>
</feature>
<feature type="transmembrane region" description="Helical" evidence="1">
    <location>
        <begin position="177"/>
        <end position="194"/>
    </location>
</feature>
<dbReference type="OrthoDB" id="140980at2"/>
<evidence type="ECO:0000313" key="2">
    <source>
        <dbReference type="EMBL" id="KNH28981.1"/>
    </source>
</evidence>
<dbReference type="PATRIC" id="fig|317.197.peg.5945"/>
<keyword evidence="1" id="KW-0812">Transmembrane</keyword>
<dbReference type="EMBL" id="LFQK01000009">
    <property type="protein sequence ID" value="KNH28981.1"/>
    <property type="molecule type" value="Genomic_DNA"/>
</dbReference>
<name>A0A0L1MKP8_PSESX</name>